<dbReference type="GO" id="GO:0003677">
    <property type="term" value="F:DNA binding"/>
    <property type="evidence" value="ECO:0007669"/>
    <property type="project" value="InterPro"/>
</dbReference>
<dbReference type="InterPro" id="IPR041468">
    <property type="entry name" value="HTH_ParB/Spo0J"/>
</dbReference>
<dbReference type="InterPro" id="IPR037972">
    <property type="entry name" value="RepB_N"/>
</dbReference>
<sequence length="394" mass="43436">MAQRPQRAMRRSMAEITSQLTEDEIAEGTAPDQPFAPLAAFDRVEMSLQEKLSRAQAKLQRAEAALAAAKASGSQETRTASAELEAALAENDRLKAVIASAAPGQALAEFRYIDPARIEDTLPADRFEVAYSSDEIAGLAENIRQRGQDLAILVRPKPGSAPGEVYEIAAGKRRLAACRLLGITVLARVRDLTDEGMLAARFSENHHREDLSAFERARYFAHTMERTGLNGTELAAIYGVDKSLVSHLLKLTLIPDAVVRSFRNPRAVSFRKAKELLEVLTADPGAEERIVRSLQDLAQRTSRGDASAQEAEEVSTALAAARRQVVTPRARKRATARPIFLGRRQIATTILREGRWQVRFDHLVSEDLIDRLSDRLPTILEELQKELDRSATAA</sequence>
<feature type="coiled-coil region" evidence="3">
    <location>
        <begin position="45"/>
        <end position="72"/>
    </location>
</feature>
<evidence type="ECO:0000313" key="6">
    <source>
        <dbReference type="Proteomes" id="UP000677537"/>
    </source>
</evidence>
<dbReference type="SMART" id="SM00470">
    <property type="entry name" value="ParB"/>
    <property type="match status" value="1"/>
</dbReference>
<dbReference type="PANTHER" id="PTHR33375:SF1">
    <property type="entry name" value="CHROMOSOME-PARTITIONING PROTEIN PARB-RELATED"/>
    <property type="match status" value="1"/>
</dbReference>
<evidence type="ECO:0000259" key="4">
    <source>
        <dbReference type="SMART" id="SM00470"/>
    </source>
</evidence>
<dbReference type="GO" id="GO:0007059">
    <property type="term" value="P:chromosome segregation"/>
    <property type="evidence" value="ECO:0007669"/>
    <property type="project" value="UniProtKB-KW"/>
</dbReference>
<accession>A0A940N2S0</accession>
<dbReference type="InterPro" id="IPR004437">
    <property type="entry name" value="ParB/RepB/Spo0J"/>
</dbReference>
<keyword evidence="6" id="KW-1185">Reference proteome</keyword>
<dbReference type="SUPFAM" id="SSF110849">
    <property type="entry name" value="ParB/Sulfiredoxin"/>
    <property type="match status" value="1"/>
</dbReference>
<dbReference type="Pfam" id="PF17762">
    <property type="entry name" value="HTH_ParB"/>
    <property type="match status" value="1"/>
</dbReference>
<comment type="caution">
    <text evidence="5">The sequence shown here is derived from an EMBL/GenBank/DDBJ whole genome shotgun (WGS) entry which is preliminary data.</text>
</comment>
<dbReference type="Proteomes" id="UP000677537">
    <property type="component" value="Unassembled WGS sequence"/>
</dbReference>
<organism evidence="5 6">
    <name type="scientific">Roseomonas indoligenes</name>
    <dbReference type="NCBI Taxonomy" id="2820811"/>
    <lineage>
        <taxon>Bacteria</taxon>
        <taxon>Pseudomonadati</taxon>
        <taxon>Pseudomonadota</taxon>
        <taxon>Alphaproteobacteria</taxon>
        <taxon>Acetobacterales</taxon>
        <taxon>Roseomonadaceae</taxon>
        <taxon>Roseomonas</taxon>
    </lineage>
</organism>
<dbReference type="InterPro" id="IPR050336">
    <property type="entry name" value="Chromosome_partition/occlusion"/>
</dbReference>
<dbReference type="Gene3D" id="1.10.10.2830">
    <property type="match status" value="1"/>
</dbReference>
<proteinExistence type="inferred from homology"/>
<name>A0A940N2S0_9PROT</name>
<protein>
    <submittedName>
        <fullName evidence="5">ParB/RepB/Spo0J family partition protein</fullName>
    </submittedName>
</protein>
<comment type="similarity">
    <text evidence="1">Belongs to the ParB family.</text>
</comment>
<dbReference type="CDD" id="cd16405">
    <property type="entry name" value="RepB_like_N"/>
    <property type="match status" value="1"/>
</dbReference>
<dbReference type="GO" id="GO:0005694">
    <property type="term" value="C:chromosome"/>
    <property type="evidence" value="ECO:0007669"/>
    <property type="project" value="TreeGrafter"/>
</dbReference>
<dbReference type="PANTHER" id="PTHR33375">
    <property type="entry name" value="CHROMOSOME-PARTITIONING PROTEIN PARB-RELATED"/>
    <property type="match status" value="1"/>
</dbReference>
<reference evidence="5" key="1">
    <citation type="submission" date="2021-03" db="EMBL/GenBank/DDBJ databases">
        <authorList>
            <person name="So Y."/>
        </authorList>
    </citation>
    <scope>NUCLEOTIDE SEQUENCE</scope>
    <source>
        <strain evidence="5">SG15</strain>
    </source>
</reference>
<dbReference type="InterPro" id="IPR003115">
    <property type="entry name" value="ParB_N"/>
</dbReference>
<evidence type="ECO:0000313" key="5">
    <source>
        <dbReference type="EMBL" id="MBP0495677.1"/>
    </source>
</evidence>
<dbReference type="NCBIfam" id="TIGR00180">
    <property type="entry name" value="parB_part"/>
    <property type="match status" value="1"/>
</dbReference>
<gene>
    <name evidence="5" type="ORF">J5Y10_23035</name>
</gene>
<feature type="domain" description="ParB-like N-terminal" evidence="4">
    <location>
        <begin position="111"/>
        <end position="206"/>
    </location>
</feature>
<evidence type="ECO:0000256" key="1">
    <source>
        <dbReference type="ARBA" id="ARBA00006295"/>
    </source>
</evidence>
<keyword evidence="3" id="KW-0175">Coiled coil</keyword>
<dbReference type="RefSeq" id="WP_209376475.1">
    <property type="nucleotide sequence ID" value="NZ_JAGIZA010000020.1"/>
</dbReference>
<dbReference type="InterPro" id="IPR036086">
    <property type="entry name" value="ParB/Sulfiredoxin_sf"/>
</dbReference>
<dbReference type="Pfam" id="PF02195">
    <property type="entry name" value="ParB_N"/>
    <property type="match status" value="1"/>
</dbReference>
<dbReference type="EMBL" id="JAGIZA010000020">
    <property type="protein sequence ID" value="MBP0495677.1"/>
    <property type="molecule type" value="Genomic_DNA"/>
</dbReference>
<keyword evidence="2" id="KW-0159">Chromosome partition</keyword>
<dbReference type="AlphaFoldDB" id="A0A940N2S0"/>
<evidence type="ECO:0000256" key="3">
    <source>
        <dbReference type="SAM" id="Coils"/>
    </source>
</evidence>
<evidence type="ECO:0000256" key="2">
    <source>
        <dbReference type="ARBA" id="ARBA00022829"/>
    </source>
</evidence>
<dbReference type="Gene3D" id="3.90.1530.30">
    <property type="match status" value="1"/>
</dbReference>
<dbReference type="SUPFAM" id="SSF109709">
    <property type="entry name" value="KorB DNA-binding domain-like"/>
    <property type="match status" value="1"/>
</dbReference>